<keyword evidence="3" id="KW-1185">Reference proteome</keyword>
<gene>
    <name evidence="2" type="ORF">ACFL27_03980</name>
</gene>
<dbReference type="EMBL" id="JBHPBY010000034">
    <property type="protein sequence ID" value="MFC1849348.1"/>
    <property type="molecule type" value="Genomic_DNA"/>
</dbReference>
<reference evidence="2 3" key="1">
    <citation type="submission" date="2024-09" db="EMBL/GenBank/DDBJ databases">
        <title>Laminarin stimulates single cell rates of sulfate reduction while oxygen inhibits transcriptomic activity in coastal marine sediment.</title>
        <authorList>
            <person name="Lindsay M."/>
            <person name="Orcutt B."/>
            <person name="Emerson D."/>
            <person name="Stepanauskas R."/>
            <person name="D'Angelo T."/>
        </authorList>
    </citation>
    <scope>NUCLEOTIDE SEQUENCE [LARGE SCALE GENOMIC DNA]</scope>
    <source>
        <strain evidence="2">SAG AM-311-K15</strain>
    </source>
</reference>
<keyword evidence="1" id="KW-0812">Transmembrane</keyword>
<evidence type="ECO:0000256" key="1">
    <source>
        <dbReference type="SAM" id="Phobius"/>
    </source>
</evidence>
<proteinExistence type="predicted"/>
<accession>A0ABV6YT42</accession>
<dbReference type="Proteomes" id="UP001594351">
    <property type="component" value="Unassembled WGS sequence"/>
</dbReference>
<keyword evidence="1" id="KW-0472">Membrane</keyword>
<keyword evidence="1" id="KW-1133">Transmembrane helix</keyword>
<feature type="transmembrane region" description="Helical" evidence="1">
    <location>
        <begin position="73"/>
        <end position="91"/>
    </location>
</feature>
<feature type="transmembrane region" description="Helical" evidence="1">
    <location>
        <begin position="121"/>
        <end position="137"/>
    </location>
</feature>
<dbReference type="NCBIfam" id="NF037970">
    <property type="entry name" value="vanZ_1"/>
    <property type="match status" value="1"/>
</dbReference>
<feature type="transmembrane region" description="Helical" evidence="1">
    <location>
        <begin position="149"/>
        <end position="172"/>
    </location>
</feature>
<feature type="transmembrane region" description="Helical" evidence="1">
    <location>
        <begin position="263"/>
        <end position="287"/>
    </location>
</feature>
<comment type="caution">
    <text evidence="2">The sequence shown here is derived from an EMBL/GenBank/DDBJ whole genome shotgun (WGS) entry which is preliminary data.</text>
</comment>
<protein>
    <submittedName>
        <fullName evidence="2">VanZ family protein</fullName>
    </submittedName>
</protein>
<evidence type="ECO:0000313" key="2">
    <source>
        <dbReference type="EMBL" id="MFC1849348.1"/>
    </source>
</evidence>
<feature type="transmembrane region" description="Helical" evidence="1">
    <location>
        <begin position="45"/>
        <end position="66"/>
    </location>
</feature>
<feature type="transmembrane region" description="Helical" evidence="1">
    <location>
        <begin position="184"/>
        <end position="211"/>
    </location>
</feature>
<feature type="transmembrane region" description="Helical" evidence="1">
    <location>
        <begin position="97"/>
        <end position="114"/>
    </location>
</feature>
<sequence>MTFKQDTIRLKRLFLWMGIFVYTFSLPEVIRLYRWLSTRFSKEMASQVPLIIVICLLVIYTTYCLLTAKTGRGSLSIFISIGIVFLIFKITDIPTKRIHIIEYIIMCWLLYEALQVDYEGKAGLILTFILAGLLGVVDEILQGFHPRRYYGLTDMVVNALSAVIGILILAVVRKPFPSGNKTVVPLKACLVLIFTTLVELVIVLVSCYQLWSIATYSQNLNLFPLSVIVLDIICCLEIIGLMVVMLLLPLFREMWIPVQRTDLIFWFFGPKSIFLIILSLTLLGYFLGLEFR</sequence>
<feature type="transmembrane region" description="Helical" evidence="1">
    <location>
        <begin position="12"/>
        <end position="33"/>
    </location>
</feature>
<evidence type="ECO:0000313" key="3">
    <source>
        <dbReference type="Proteomes" id="UP001594351"/>
    </source>
</evidence>
<name>A0ABV6YT42_UNCC1</name>
<feature type="transmembrane region" description="Helical" evidence="1">
    <location>
        <begin position="223"/>
        <end position="251"/>
    </location>
</feature>
<organism evidence="2 3">
    <name type="scientific">candidate division CSSED10-310 bacterium</name>
    <dbReference type="NCBI Taxonomy" id="2855610"/>
    <lineage>
        <taxon>Bacteria</taxon>
        <taxon>Bacteria division CSSED10-310</taxon>
    </lineage>
</organism>